<dbReference type="InterPro" id="IPR036441">
    <property type="entry name" value="DHquinase_II_sf"/>
</dbReference>
<comment type="similarity">
    <text evidence="4 8">Belongs to the type-II 3-dehydroquinase family.</text>
</comment>
<dbReference type="NCBIfam" id="NF003806">
    <property type="entry name" value="PRK05395.1-3"/>
    <property type="match status" value="1"/>
</dbReference>
<dbReference type="NCBIfam" id="NF003805">
    <property type="entry name" value="PRK05395.1-2"/>
    <property type="match status" value="1"/>
</dbReference>
<comment type="subunit">
    <text evidence="5 8">Homododecamer.</text>
</comment>
<evidence type="ECO:0000256" key="6">
    <source>
        <dbReference type="ARBA" id="ARBA00012060"/>
    </source>
</evidence>
<dbReference type="HAMAP" id="MF_00169">
    <property type="entry name" value="AroQ"/>
    <property type="match status" value="1"/>
</dbReference>
<dbReference type="Gene3D" id="3.40.50.9100">
    <property type="entry name" value="Dehydroquinase, class II"/>
    <property type="match status" value="1"/>
</dbReference>
<dbReference type="InterPro" id="IPR001874">
    <property type="entry name" value="DHquinase_II"/>
</dbReference>
<organism evidence="10 11">
    <name type="scientific">Nitrospira defluvii</name>
    <dbReference type="NCBI Taxonomy" id="330214"/>
    <lineage>
        <taxon>Bacteria</taxon>
        <taxon>Pseudomonadati</taxon>
        <taxon>Nitrospirota</taxon>
        <taxon>Nitrospiria</taxon>
        <taxon>Nitrospirales</taxon>
        <taxon>Nitrospiraceae</taxon>
        <taxon>Nitrospira</taxon>
    </lineage>
</organism>
<evidence type="ECO:0000256" key="4">
    <source>
        <dbReference type="ARBA" id="ARBA00011037"/>
    </source>
</evidence>
<feature type="binding site" evidence="8">
    <location>
        <position position="80"/>
    </location>
    <ligand>
        <name>substrate</name>
    </ligand>
</feature>
<evidence type="ECO:0000313" key="10">
    <source>
        <dbReference type="EMBL" id="CAE6773938.1"/>
    </source>
</evidence>
<dbReference type="SUPFAM" id="SSF52304">
    <property type="entry name" value="Type II 3-dehydroquinate dehydratase"/>
    <property type="match status" value="1"/>
</dbReference>
<keyword evidence="7 8" id="KW-0456">Lyase</keyword>
<dbReference type="Proteomes" id="UP000675880">
    <property type="component" value="Unassembled WGS sequence"/>
</dbReference>
<feature type="site" description="Transition state stabilizer" evidence="8">
    <location>
        <position position="18"/>
    </location>
</feature>
<proteinExistence type="inferred from homology"/>
<dbReference type="CDD" id="cd00466">
    <property type="entry name" value="DHQase_II"/>
    <property type="match status" value="1"/>
</dbReference>
<feature type="active site" description="Proton donor" evidence="8">
    <location>
        <position position="100"/>
    </location>
</feature>
<feature type="region of interest" description="Disordered" evidence="9">
    <location>
        <begin position="146"/>
        <end position="165"/>
    </location>
</feature>
<dbReference type="Pfam" id="PF01220">
    <property type="entry name" value="DHquinase_II"/>
    <property type="match status" value="1"/>
</dbReference>
<feature type="active site" description="Proton acceptor" evidence="8">
    <location>
        <position position="23"/>
    </location>
</feature>
<evidence type="ECO:0000256" key="9">
    <source>
        <dbReference type="SAM" id="MobiDB-lite"/>
    </source>
</evidence>
<feature type="binding site" evidence="8">
    <location>
        <position position="74"/>
    </location>
    <ligand>
        <name>substrate</name>
    </ligand>
</feature>
<protein>
    <recommendedName>
        <fullName evidence="6 8">3-dehydroquinate dehydratase</fullName>
        <shortName evidence="8">3-dehydroquinase</shortName>
        <ecNumber evidence="6 8">4.2.1.10</ecNumber>
    </recommendedName>
    <alternativeName>
        <fullName evidence="8">Type II DHQase</fullName>
    </alternativeName>
</protein>
<evidence type="ECO:0000256" key="8">
    <source>
        <dbReference type="HAMAP-Rule" id="MF_00169"/>
    </source>
</evidence>
<evidence type="ECO:0000256" key="2">
    <source>
        <dbReference type="ARBA" id="ARBA00003924"/>
    </source>
</evidence>
<dbReference type="NCBIfam" id="NF003807">
    <property type="entry name" value="PRK05395.1-4"/>
    <property type="match status" value="1"/>
</dbReference>
<dbReference type="EMBL" id="CAJNBJ010000017">
    <property type="protein sequence ID" value="CAE6773938.1"/>
    <property type="molecule type" value="Genomic_DNA"/>
</dbReference>
<evidence type="ECO:0000256" key="5">
    <source>
        <dbReference type="ARBA" id="ARBA00011193"/>
    </source>
</evidence>
<feature type="binding site" evidence="8">
    <location>
        <position position="87"/>
    </location>
    <ligand>
        <name>substrate</name>
    </ligand>
</feature>
<keyword evidence="8" id="KW-0057">Aromatic amino acid biosynthesis</keyword>
<evidence type="ECO:0000256" key="3">
    <source>
        <dbReference type="ARBA" id="ARBA00004902"/>
    </source>
</evidence>
<dbReference type="PROSITE" id="PS01029">
    <property type="entry name" value="DEHYDROQUINASE_II"/>
    <property type="match status" value="1"/>
</dbReference>
<comment type="caution">
    <text evidence="10">The sequence shown here is derived from an EMBL/GenBank/DDBJ whole genome shotgun (WGS) entry which is preliminary data.</text>
</comment>
<comment type="pathway">
    <text evidence="3 8">Metabolic intermediate biosynthesis; chorismate biosynthesis; chorismate from D-erythrose 4-phosphate and phosphoenolpyruvate: step 3/7.</text>
</comment>
<name>A0ABM8RVF4_9BACT</name>
<dbReference type="InterPro" id="IPR018509">
    <property type="entry name" value="DHquinase_II_CS"/>
</dbReference>
<feature type="binding site" evidence="8">
    <location>
        <position position="111"/>
    </location>
    <ligand>
        <name>substrate</name>
    </ligand>
</feature>
<feature type="binding site" evidence="8">
    <location>
        <begin position="101"/>
        <end position="102"/>
    </location>
    <ligand>
        <name>substrate</name>
    </ligand>
</feature>
<evidence type="ECO:0000256" key="1">
    <source>
        <dbReference type="ARBA" id="ARBA00001864"/>
    </source>
</evidence>
<comment type="function">
    <text evidence="2 8">Catalyzes a trans-dehydration via an enolate intermediate.</text>
</comment>
<dbReference type="NCBIfam" id="NF003804">
    <property type="entry name" value="PRK05395.1-1"/>
    <property type="match status" value="1"/>
</dbReference>
<comment type="catalytic activity">
    <reaction evidence="1 8">
        <text>3-dehydroquinate = 3-dehydroshikimate + H2O</text>
        <dbReference type="Rhea" id="RHEA:21096"/>
        <dbReference type="ChEBI" id="CHEBI:15377"/>
        <dbReference type="ChEBI" id="CHEBI:16630"/>
        <dbReference type="ChEBI" id="CHEBI:32364"/>
        <dbReference type="EC" id="4.2.1.10"/>
    </reaction>
</comment>
<dbReference type="PIRSF" id="PIRSF001399">
    <property type="entry name" value="DHquinase_II"/>
    <property type="match status" value="1"/>
</dbReference>
<dbReference type="PANTHER" id="PTHR21272:SF3">
    <property type="entry name" value="CATABOLIC 3-DEHYDROQUINASE"/>
    <property type="match status" value="1"/>
</dbReference>
<gene>
    <name evidence="8 10" type="primary">aroQ</name>
    <name evidence="10" type="ORF">NSPZN2_40424</name>
</gene>
<evidence type="ECO:0000313" key="11">
    <source>
        <dbReference type="Proteomes" id="UP000675880"/>
    </source>
</evidence>
<dbReference type="NCBIfam" id="TIGR01088">
    <property type="entry name" value="aroQ"/>
    <property type="match status" value="1"/>
</dbReference>
<reference evidence="10 11" key="1">
    <citation type="submission" date="2021-02" db="EMBL/GenBank/DDBJ databases">
        <authorList>
            <person name="Han P."/>
        </authorList>
    </citation>
    <scope>NUCLEOTIDE SEQUENCE [LARGE SCALE GENOMIC DNA]</scope>
    <source>
        <strain evidence="10">Candidatus Nitrospira sp. ZN2</strain>
    </source>
</reference>
<dbReference type="GO" id="GO:0003855">
    <property type="term" value="F:3-dehydroquinate dehydratase activity"/>
    <property type="evidence" value="ECO:0007669"/>
    <property type="project" value="UniProtKB-EC"/>
</dbReference>
<sequence>MLRLLVLHGPNLNLLGTREPSVYGQMSLPDINKSIARRAGELGIAVQTKQTNMEGELVTWIQNARGHFDGIIINPAAYTHTSIAIRDAIAAVALPTVEVHLSNIHQREEFRHHSFIAAVALGQIAGFGPTGYLLALEALTAHLEAGGTPSRSRTDVKKHLTTSRR</sequence>
<keyword evidence="11" id="KW-1185">Reference proteome</keyword>
<dbReference type="EC" id="4.2.1.10" evidence="6 8"/>
<evidence type="ECO:0000256" key="7">
    <source>
        <dbReference type="ARBA" id="ARBA00023239"/>
    </source>
</evidence>
<keyword evidence="8" id="KW-0028">Amino-acid biosynthesis</keyword>
<dbReference type="PANTHER" id="PTHR21272">
    <property type="entry name" value="CATABOLIC 3-DEHYDROQUINASE"/>
    <property type="match status" value="1"/>
</dbReference>
<accession>A0ABM8RVF4</accession>